<organism evidence="1 2">
    <name type="scientific">Candidatus Chloroploca mongolica</name>
    <dbReference type="NCBI Taxonomy" id="2528176"/>
    <lineage>
        <taxon>Bacteria</taxon>
        <taxon>Bacillati</taxon>
        <taxon>Chloroflexota</taxon>
        <taxon>Chloroflexia</taxon>
        <taxon>Chloroflexales</taxon>
        <taxon>Chloroflexineae</taxon>
        <taxon>Oscillochloridaceae</taxon>
        <taxon>Candidatus Chloroploca</taxon>
    </lineage>
</organism>
<accession>A0ABS4DER5</accession>
<dbReference type="RefSeq" id="WP_167857492.1">
    <property type="nucleotide sequence ID" value="NZ_SIJK02000049.1"/>
</dbReference>
<name>A0ABS4DER5_9CHLR</name>
<evidence type="ECO:0000313" key="2">
    <source>
        <dbReference type="Proteomes" id="UP001193081"/>
    </source>
</evidence>
<gene>
    <name evidence="1" type="ORF">EYB53_019670</name>
</gene>
<protein>
    <submittedName>
        <fullName evidence="1">Uncharacterized protein</fullName>
    </submittedName>
</protein>
<evidence type="ECO:0000313" key="1">
    <source>
        <dbReference type="EMBL" id="MBP1467945.1"/>
    </source>
</evidence>
<proteinExistence type="predicted"/>
<keyword evidence="2" id="KW-1185">Reference proteome</keyword>
<dbReference type="Proteomes" id="UP001193081">
    <property type="component" value="Unassembled WGS sequence"/>
</dbReference>
<dbReference type="EMBL" id="SIJK02000049">
    <property type="protein sequence ID" value="MBP1467945.1"/>
    <property type="molecule type" value="Genomic_DNA"/>
</dbReference>
<comment type="caution">
    <text evidence="1">The sequence shown here is derived from an EMBL/GenBank/DDBJ whole genome shotgun (WGS) entry which is preliminary data.</text>
</comment>
<sequence>MTDRQTIIPLAERTGDVYGDKLRAVISAINDERRIDVPVRPLCTNLGLSWRSQRNRINRDEVLREALRGGCSS</sequence>
<reference evidence="1 2" key="1">
    <citation type="submission" date="2021-03" db="EMBL/GenBank/DDBJ databases">
        <authorList>
            <person name="Grouzdev D.S."/>
        </authorList>
    </citation>
    <scope>NUCLEOTIDE SEQUENCE [LARGE SCALE GENOMIC DNA]</scope>
    <source>
        <strain evidence="1 2">M50-1</strain>
    </source>
</reference>